<sequence>MDNVIAGQGSDEKEYRIKITRNGPYIVTGGVPLSEQIICQDSEGHSHGWREGKVFDVPNTYTLCRCGKSKNKPFCDGSHFRSDFDGTETANRATFSAQSVEVVGPGLTLSEVPVLCAEARFCQRAGDTWSLVKRSDDQECRRIAIEEAGECPSGRIVLKDKNGNIIEPELPPSIGLVEDEPAGFSGPIWVRGGIPTESADGFEYEQRNRVTLCRCGHSKNKPFCDGSHLEIKFKSSE</sequence>
<dbReference type="InterPro" id="IPR052950">
    <property type="entry name" value="CISD"/>
</dbReference>
<organism evidence="6 7">
    <name type="scientific">Dehalogenimonas etheniformans</name>
    <dbReference type="NCBI Taxonomy" id="1536648"/>
    <lineage>
        <taxon>Bacteria</taxon>
        <taxon>Bacillati</taxon>
        <taxon>Chloroflexota</taxon>
        <taxon>Dehalococcoidia</taxon>
        <taxon>Dehalococcoidales</taxon>
        <taxon>Dehalococcoidaceae</taxon>
        <taxon>Dehalogenimonas</taxon>
    </lineage>
</organism>
<name>A0A2P5P9S3_9CHLR</name>
<dbReference type="PANTHER" id="PTHR46491:SF3">
    <property type="entry name" value="CDGSH IRON-SULFUR DOMAIN-CONTAINING PROTEIN 3, MITOCHONDRIAL"/>
    <property type="match status" value="1"/>
</dbReference>
<dbReference type="GO" id="GO:0051537">
    <property type="term" value="F:2 iron, 2 sulfur cluster binding"/>
    <property type="evidence" value="ECO:0007669"/>
    <property type="project" value="UniProtKB-KW"/>
</dbReference>
<reference evidence="6 7" key="1">
    <citation type="journal article" date="2017" name="ISME J.">
        <title>Grape pomace compost harbors organohalide-respiring Dehalogenimonas species with novel reductive dehalogenase genes.</title>
        <authorList>
            <person name="Yang Y."/>
            <person name="Higgins S.A."/>
            <person name="Yan J."/>
            <person name="Simsir B."/>
            <person name="Chourey K."/>
            <person name="Iyer R."/>
            <person name="Hettich R.L."/>
            <person name="Baldwin B."/>
            <person name="Ogles D.M."/>
            <person name="Loffler F.E."/>
        </authorList>
    </citation>
    <scope>NUCLEOTIDE SEQUENCE [LARGE SCALE GENOMIC DNA]</scope>
    <source>
        <strain evidence="6 7">GP</strain>
    </source>
</reference>
<dbReference type="PIRSF" id="PIRSF009180">
    <property type="entry name" value="UCP009180"/>
    <property type="match status" value="1"/>
</dbReference>
<feature type="domain" description="Iron-binding zinc finger CDGSH type" evidence="5">
    <location>
        <begin position="197"/>
        <end position="234"/>
    </location>
</feature>
<evidence type="ECO:0000256" key="3">
    <source>
        <dbReference type="ARBA" id="ARBA00023004"/>
    </source>
</evidence>
<dbReference type="PANTHER" id="PTHR46491">
    <property type="entry name" value="CDGSH IRON SULFUR DOMAIN PROTEIN HOMOLOG"/>
    <property type="match status" value="1"/>
</dbReference>
<evidence type="ECO:0000256" key="2">
    <source>
        <dbReference type="ARBA" id="ARBA00022723"/>
    </source>
</evidence>
<dbReference type="Proteomes" id="UP000235653">
    <property type="component" value="Unassembled WGS sequence"/>
</dbReference>
<evidence type="ECO:0000313" key="7">
    <source>
        <dbReference type="Proteomes" id="UP000235653"/>
    </source>
</evidence>
<accession>A0A2P5P9S3</accession>
<evidence type="ECO:0000256" key="1">
    <source>
        <dbReference type="ARBA" id="ARBA00022714"/>
    </source>
</evidence>
<dbReference type="InterPro" id="IPR016548">
    <property type="entry name" value="UCP009180"/>
</dbReference>
<evidence type="ECO:0000259" key="5">
    <source>
        <dbReference type="SMART" id="SM00704"/>
    </source>
</evidence>
<dbReference type="Pfam" id="PF09360">
    <property type="entry name" value="zf-CDGSH"/>
    <property type="match status" value="2"/>
</dbReference>
<dbReference type="InterPro" id="IPR010693">
    <property type="entry name" value="Divergent_4Fe-4S_mono-cluster"/>
</dbReference>
<protein>
    <submittedName>
        <fullName evidence="6">Iron-binding protein</fullName>
    </submittedName>
</protein>
<dbReference type="InterPro" id="IPR042216">
    <property type="entry name" value="MitoNEET_CISD"/>
</dbReference>
<keyword evidence="2" id="KW-0479">Metal-binding</keyword>
<dbReference type="Gene3D" id="3.40.5.90">
    <property type="entry name" value="CDGSH iron-sulfur domain, mitoNEET-type"/>
    <property type="match status" value="2"/>
</dbReference>
<dbReference type="GO" id="GO:0005737">
    <property type="term" value="C:cytoplasm"/>
    <property type="evidence" value="ECO:0007669"/>
    <property type="project" value="UniProtKB-ARBA"/>
</dbReference>
<dbReference type="InterPro" id="IPR018967">
    <property type="entry name" value="FeS-contain_CDGSH-typ"/>
</dbReference>
<dbReference type="OrthoDB" id="9793389at2"/>
<feature type="domain" description="Iron-binding zinc finger CDGSH type" evidence="5">
    <location>
        <begin position="53"/>
        <end position="85"/>
    </location>
</feature>
<gene>
    <name evidence="6" type="ORF">JP09_001755</name>
</gene>
<dbReference type="AlphaFoldDB" id="A0A2P5P9S3"/>
<dbReference type="EMBL" id="JQAN02000006">
    <property type="protein sequence ID" value="PPD59056.1"/>
    <property type="molecule type" value="Genomic_DNA"/>
</dbReference>
<dbReference type="GO" id="GO:0046872">
    <property type="term" value="F:metal ion binding"/>
    <property type="evidence" value="ECO:0007669"/>
    <property type="project" value="UniProtKB-KW"/>
</dbReference>
<keyword evidence="1" id="KW-0001">2Fe-2S</keyword>
<dbReference type="SMART" id="SM00704">
    <property type="entry name" value="ZnF_CDGSH"/>
    <property type="match status" value="2"/>
</dbReference>
<keyword evidence="3" id="KW-0408">Iron</keyword>
<dbReference type="Pfam" id="PF06902">
    <property type="entry name" value="Fer4_19"/>
    <property type="match status" value="1"/>
</dbReference>
<comment type="caution">
    <text evidence="6">The sequence shown here is derived from an EMBL/GenBank/DDBJ whole genome shotgun (WGS) entry which is preliminary data.</text>
</comment>
<keyword evidence="4" id="KW-0411">Iron-sulfur</keyword>
<keyword evidence="7" id="KW-1185">Reference proteome</keyword>
<evidence type="ECO:0000256" key="4">
    <source>
        <dbReference type="ARBA" id="ARBA00023014"/>
    </source>
</evidence>
<proteinExistence type="predicted"/>
<evidence type="ECO:0000313" key="6">
    <source>
        <dbReference type="EMBL" id="PPD59056.1"/>
    </source>
</evidence>